<dbReference type="Proteomes" id="UP001519460">
    <property type="component" value="Unassembled WGS sequence"/>
</dbReference>
<reference evidence="1 2" key="1">
    <citation type="journal article" date="2023" name="Sci. Data">
        <title>Genome assembly of the Korean intertidal mud-creeper Batillaria attramentaria.</title>
        <authorList>
            <person name="Patra A.K."/>
            <person name="Ho P.T."/>
            <person name="Jun S."/>
            <person name="Lee S.J."/>
            <person name="Kim Y."/>
            <person name="Won Y.J."/>
        </authorList>
    </citation>
    <scope>NUCLEOTIDE SEQUENCE [LARGE SCALE GENOMIC DNA]</scope>
    <source>
        <strain evidence="1">Wonlab-2016</strain>
    </source>
</reference>
<organism evidence="1 2">
    <name type="scientific">Batillaria attramentaria</name>
    <dbReference type="NCBI Taxonomy" id="370345"/>
    <lineage>
        <taxon>Eukaryota</taxon>
        <taxon>Metazoa</taxon>
        <taxon>Spiralia</taxon>
        <taxon>Lophotrochozoa</taxon>
        <taxon>Mollusca</taxon>
        <taxon>Gastropoda</taxon>
        <taxon>Caenogastropoda</taxon>
        <taxon>Sorbeoconcha</taxon>
        <taxon>Cerithioidea</taxon>
        <taxon>Batillariidae</taxon>
        <taxon>Batillaria</taxon>
    </lineage>
</organism>
<name>A0ABD0J6T9_9CAEN</name>
<dbReference type="AlphaFoldDB" id="A0ABD0J6T9"/>
<proteinExistence type="predicted"/>
<gene>
    <name evidence="1" type="ORF">BaRGS_00038202</name>
</gene>
<keyword evidence="2" id="KW-1185">Reference proteome</keyword>
<accession>A0ABD0J6T9</accession>
<sequence length="123" mass="13585">MAAPFHVVSESGAIRLLVSVLCQCAATRSQQFSVTRKQWYSVLAVLQFCASPLVARHDSLRGARSEESNTEFLKPDHHVLPVKTLKVINPTVRNTCVLELCAETGRKVFLNVFGVVMGHNSCM</sequence>
<evidence type="ECO:0000313" key="2">
    <source>
        <dbReference type="Proteomes" id="UP001519460"/>
    </source>
</evidence>
<protein>
    <recommendedName>
        <fullName evidence="3">Secreted protein</fullName>
    </recommendedName>
</protein>
<evidence type="ECO:0008006" key="3">
    <source>
        <dbReference type="Google" id="ProtNLM"/>
    </source>
</evidence>
<dbReference type="EMBL" id="JACVVK020000605">
    <property type="protein sequence ID" value="KAK7463241.1"/>
    <property type="molecule type" value="Genomic_DNA"/>
</dbReference>
<comment type="caution">
    <text evidence="1">The sequence shown here is derived from an EMBL/GenBank/DDBJ whole genome shotgun (WGS) entry which is preliminary data.</text>
</comment>
<evidence type="ECO:0000313" key="1">
    <source>
        <dbReference type="EMBL" id="KAK7463241.1"/>
    </source>
</evidence>